<dbReference type="PANTHER" id="PTHR11358:SF26">
    <property type="entry name" value="GUANIDINO ACID HYDROLASE, MITOCHONDRIAL"/>
    <property type="match status" value="1"/>
</dbReference>
<dbReference type="PROSITE" id="PS51409">
    <property type="entry name" value="ARGINASE_2"/>
    <property type="match status" value="1"/>
</dbReference>
<dbReference type="PANTHER" id="PTHR11358">
    <property type="entry name" value="ARGINASE/AGMATINASE"/>
    <property type="match status" value="1"/>
</dbReference>
<comment type="cofactor">
    <cofactor evidence="4">
        <name>Mn(2+)</name>
        <dbReference type="ChEBI" id="CHEBI:29035"/>
    </cofactor>
    <text evidence="4">Binds 2 manganese ions per subunit.</text>
</comment>
<dbReference type="EC" id="3.5.3.11" evidence="6"/>
<dbReference type="EMBL" id="JAUEHU010000006">
    <property type="protein sequence ID" value="MDN0087351.1"/>
    <property type="molecule type" value="Genomic_DNA"/>
</dbReference>
<evidence type="ECO:0000313" key="7">
    <source>
        <dbReference type="Proteomes" id="UP001167864"/>
    </source>
</evidence>
<evidence type="ECO:0000313" key="6">
    <source>
        <dbReference type="EMBL" id="MDN0087351.1"/>
    </source>
</evidence>
<evidence type="ECO:0000256" key="3">
    <source>
        <dbReference type="ARBA" id="ARBA00022801"/>
    </source>
</evidence>
<dbReference type="GO" id="GO:0033389">
    <property type="term" value="P:putrescine biosynthetic process from arginine, via agmatine"/>
    <property type="evidence" value="ECO:0007669"/>
    <property type="project" value="TreeGrafter"/>
</dbReference>
<evidence type="ECO:0000256" key="5">
    <source>
        <dbReference type="RuleBase" id="RU003684"/>
    </source>
</evidence>
<dbReference type="GO" id="GO:0046872">
    <property type="term" value="F:metal ion binding"/>
    <property type="evidence" value="ECO:0007669"/>
    <property type="project" value="UniProtKB-KW"/>
</dbReference>
<dbReference type="InterPro" id="IPR020855">
    <property type="entry name" value="Ureohydrolase_Mn_BS"/>
</dbReference>
<feature type="binding site" evidence="4">
    <location>
        <position position="266"/>
    </location>
    <ligand>
        <name>Mn(2+)</name>
        <dbReference type="ChEBI" id="CHEBI:29035"/>
        <label>1</label>
    </ligand>
</feature>
<accession>A0AAW7JXZ8</accession>
<name>A0AAW7JXZ8_9GAMM</name>
<dbReference type="Proteomes" id="UP001167864">
    <property type="component" value="Unassembled WGS sequence"/>
</dbReference>
<dbReference type="NCBIfam" id="TIGR01230">
    <property type="entry name" value="agmatinase"/>
    <property type="match status" value="1"/>
</dbReference>
<dbReference type="SUPFAM" id="SSF52768">
    <property type="entry name" value="Arginase/deacetylase"/>
    <property type="match status" value="1"/>
</dbReference>
<keyword evidence="2 4" id="KW-0479">Metal-binding</keyword>
<feature type="binding site" evidence="4">
    <location>
        <position position="154"/>
    </location>
    <ligand>
        <name>Mn(2+)</name>
        <dbReference type="ChEBI" id="CHEBI:29035"/>
        <label>1</label>
    </ligand>
</feature>
<comment type="caution">
    <text evidence="6">The sequence shown here is derived from an EMBL/GenBank/DDBJ whole genome shotgun (WGS) entry which is preliminary data.</text>
</comment>
<dbReference type="InterPro" id="IPR023696">
    <property type="entry name" value="Ureohydrolase_dom_sf"/>
</dbReference>
<dbReference type="PIRSF" id="PIRSF036979">
    <property type="entry name" value="Arginase"/>
    <property type="match status" value="1"/>
</dbReference>
<evidence type="ECO:0000256" key="1">
    <source>
        <dbReference type="ARBA" id="ARBA00009227"/>
    </source>
</evidence>
<protein>
    <submittedName>
        <fullName evidence="6">Agmatinase</fullName>
        <ecNumber evidence="6">3.5.3.11</ecNumber>
    </submittedName>
</protein>
<evidence type="ECO:0000256" key="4">
    <source>
        <dbReference type="PIRSR" id="PIRSR036979-1"/>
    </source>
</evidence>
<dbReference type="RefSeq" id="WP_289817832.1">
    <property type="nucleotide sequence ID" value="NZ_JAUEHU010000006.1"/>
</dbReference>
<dbReference type="Gene3D" id="3.40.800.10">
    <property type="entry name" value="Ureohydrolase domain"/>
    <property type="match status" value="1"/>
</dbReference>
<feature type="binding site" evidence="4">
    <location>
        <position position="176"/>
    </location>
    <ligand>
        <name>Mn(2+)</name>
        <dbReference type="ChEBI" id="CHEBI:29035"/>
        <label>1</label>
    </ligand>
</feature>
<dbReference type="InterPro" id="IPR005925">
    <property type="entry name" value="Agmatinase-rel"/>
</dbReference>
<reference evidence="6" key="1">
    <citation type="submission" date="2023-06" db="EMBL/GenBank/DDBJ databases">
        <authorList>
            <person name="Polev D.E."/>
            <person name="Saitova A.T."/>
            <person name="Bogumilchik E.A."/>
            <person name="Kokorina G.I."/>
            <person name="Voskresenskaia E.A."/>
        </authorList>
    </citation>
    <scope>NUCLEOTIDE SEQUENCE</scope>
    <source>
        <strain evidence="6">2145 StPb PI</strain>
    </source>
</reference>
<organism evidence="6 7">
    <name type="scientific">Yersinia nurmii</name>
    <dbReference type="NCBI Taxonomy" id="685706"/>
    <lineage>
        <taxon>Bacteria</taxon>
        <taxon>Pseudomonadati</taxon>
        <taxon>Pseudomonadota</taxon>
        <taxon>Gammaproteobacteria</taxon>
        <taxon>Enterobacterales</taxon>
        <taxon>Yersiniaceae</taxon>
        <taxon>Yersinia</taxon>
    </lineage>
</organism>
<proteinExistence type="inferred from homology"/>
<evidence type="ECO:0000256" key="2">
    <source>
        <dbReference type="ARBA" id="ARBA00022723"/>
    </source>
</evidence>
<keyword evidence="4" id="KW-0464">Manganese</keyword>
<dbReference type="PROSITE" id="PS01053">
    <property type="entry name" value="ARGINASE_1"/>
    <property type="match status" value="1"/>
</dbReference>
<dbReference type="AlphaFoldDB" id="A0AAW7JXZ8"/>
<keyword evidence="3 5" id="KW-0378">Hydrolase</keyword>
<sequence>MNSLNKLQQKYAGKDAFIIHDESYRQVAETFFPDAKAQATWAFDHLATFLDLPFRAPEQWLGADVGILGVPMDLGVTHRAGARFGPKAVRAAERIGPYDHVLNLAPAQLLCAADLGDVVFNNRFDLTQTHLDIQNTISRLKASGILPLSVGGDHSMTLPILRALGAERPVGVIHFDAHCDTAGLFYGNQHHGSPFRQAVLDGVIDPCRTVQIGIRGPDEYFWEFSRDSGMTVIHAEAVFERGAQSIIQQVKTIVGTGPVYISVDIDSLDPTFAPGTGTPEVNGLLPRELFGMLRGLAGVNMVGGDIVEVAPQYDPTSNTANLGAQILFTLLCLATLRKNNDR</sequence>
<dbReference type="GO" id="GO:0008783">
    <property type="term" value="F:agmatinase activity"/>
    <property type="evidence" value="ECO:0007669"/>
    <property type="project" value="UniProtKB-EC"/>
</dbReference>
<dbReference type="Pfam" id="PF00491">
    <property type="entry name" value="Arginase"/>
    <property type="match status" value="1"/>
</dbReference>
<comment type="similarity">
    <text evidence="1">Belongs to the arginase family. Agmatinase subfamily.</text>
</comment>
<feature type="binding site" evidence="4">
    <location>
        <position position="180"/>
    </location>
    <ligand>
        <name>Mn(2+)</name>
        <dbReference type="ChEBI" id="CHEBI:29035"/>
        <label>1</label>
    </ligand>
</feature>
<feature type="binding site" evidence="4">
    <location>
        <position position="178"/>
    </location>
    <ligand>
        <name>Mn(2+)</name>
        <dbReference type="ChEBI" id="CHEBI:29035"/>
        <label>1</label>
    </ligand>
</feature>
<feature type="binding site" evidence="4">
    <location>
        <position position="264"/>
    </location>
    <ligand>
        <name>Mn(2+)</name>
        <dbReference type="ChEBI" id="CHEBI:29035"/>
        <label>1</label>
    </ligand>
</feature>
<dbReference type="CDD" id="cd11592">
    <property type="entry name" value="Agmatinase_PAH"/>
    <property type="match status" value="1"/>
</dbReference>
<gene>
    <name evidence="6" type="primary">speB</name>
    <name evidence="6" type="ORF">QVN42_08080</name>
</gene>
<dbReference type="InterPro" id="IPR006035">
    <property type="entry name" value="Ureohydrolase"/>
</dbReference>